<gene>
    <name evidence="1" type="ORF">LSALG_LOCUS13393</name>
</gene>
<dbReference type="AlphaFoldDB" id="A0AA35YG04"/>
<reference evidence="1" key="1">
    <citation type="submission" date="2023-04" db="EMBL/GenBank/DDBJ databases">
        <authorList>
            <person name="Vijverberg K."/>
            <person name="Xiong W."/>
            <person name="Schranz E."/>
        </authorList>
    </citation>
    <scope>NUCLEOTIDE SEQUENCE</scope>
</reference>
<protein>
    <submittedName>
        <fullName evidence="1">Uncharacterized protein</fullName>
    </submittedName>
</protein>
<keyword evidence="2" id="KW-1185">Reference proteome</keyword>
<evidence type="ECO:0000313" key="1">
    <source>
        <dbReference type="EMBL" id="CAI9273229.1"/>
    </source>
</evidence>
<name>A0AA35YG04_LACSI</name>
<sequence>MSAFAPELEDEFIKSMKGNNINPHRIHIPSQAKASRIVLNEQEKYGPDEKLVLFGTGLHILFKKIRMVKEANYNRFVTNSINVLGGKLGMPHEMLARLKFPLTHKQAGAVVGVFYILLRRTEG</sequence>
<evidence type="ECO:0000313" key="2">
    <source>
        <dbReference type="Proteomes" id="UP001177003"/>
    </source>
</evidence>
<accession>A0AA35YG04</accession>
<organism evidence="1 2">
    <name type="scientific">Lactuca saligna</name>
    <name type="common">Willowleaf lettuce</name>
    <dbReference type="NCBI Taxonomy" id="75948"/>
    <lineage>
        <taxon>Eukaryota</taxon>
        <taxon>Viridiplantae</taxon>
        <taxon>Streptophyta</taxon>
        <taxon>Embryophyta</taxon>
        <taxon>Tracheophyta</taxon>
        <taxon>Spermatophyta</taxon>
        <taxon>Magnoliopsida</taxon>
        <taxon>eudicotyledons</taxon>
        <taxon>Gunneridae</taxon>
        <taxon>Pentapetalae</taxon>
        <taxon>asterids</taxon>
        <taxon>campanulids</taxon>
        <taxon>Asterales</taxon>
        <taxon>Asteraceae</taxon>
        <taxon>Cichorioideae</taxon>
        <taxon>Cichorieae</taxon>
        <taxon>Lactucinae</taxon>
        <taxon>Lactuca</taxon>
    </lineage>
</organism>
<dbReference type="Proteomes" id="UP001177003">
    <property type="component" value="Chromosome 2"/>
</dbReference>
<proteinExistence type="predicted"/>
<dbReference type="EMBL" id="OX465078">
    <property type="protein sequence ID" value="CAI9273229.1"/>
    <property type="molecule type" value="Genomic_DNA"/>
</dbReference>